<gene>
    <name evidence="6" type="ORF">ETAA8_00660</name>
</gene>
<organism evidence="6 7">
    <name type="scientific">Anatilimnocola aggregata</name>
    <dbReference type="NCBI Taxonomy" id="2528021"/>
    <lineage>
        <taxon>Bacteria</taxon>
        <taxon>Pseudomonadati</taxon>
        <taxon>Planctomycetota</taxon>
        <taxon>Planctomycetia</taxon>
        <taxon>Pirellulales</taxon>
        <taxon>Pirellulaceae</taxon>
        <taxon>Anatilimnocola</taxon>
    </lineage>
</organism>
<evidence type="ECO:0000259" key="4">
    <source>
        <dbReference type="Pfam" id="PF07587"/>
    </source>
</evidence>
<dbReference type="OrthoDB" id="127107at2"/>
<evidence type="ECO:0000256" key="1">
    <source>
        <dbReference type="SAM" id="MobiDB-lite"/>
    </source>
</evidence>
<evidence type="ECO:0000313" key="7">
    <source>
        <dbReference type="Proteomes" id="UP000315017"/>
    </source>
</evidence>
<evidence type="ECO:0000259" key="3">
    <source>
        <dbReference type="Pfam" id="PF07583"/>
    </source>
</evidence>
<proteinExistence type="predicted"/>
<accession>A0A517Y460</accession>
<sequence precursor="true">MSMRMLPLICIGIFTLIATVAAEDRAVPTPEQLTFFETKIRPVLVTHCYECHAAGAKIIQGGLRLDHRAGLLKGGDTGAAIVTGKAEQSLLIKAMKYDGLEMPPKKKLPDAVIKDFEAWIAMGAADPRESDDLPAAIRTIDLEAGRKFWAFQSVTDPVVPKVKDESWPIDALDRFILARLEPANLGPAVDADRYTWLRRVSLDLTGLPPTPGEIDAFIRDNSPRACETVVDRLLSSRAYGERWARHWLDLTGYADMMGTSNNVFAEHAWRYRDYLIEAFHKDKPFDRFVREQIAGDLLPAASPPERAENITATGFLMVGDVEIVEPDKAKMEADHIDTQVAKIGTAFLSMTLGCVRCHDHKFDPIALPDYYGIAGILRSSPSTHKIPFGVWSLLNSTDLPETPDQLAARQQLEAEHAEKIAAMKAERDRLEAEKKTIMEELALLEKAEKEIKKEGETPPPAEQVAAHEDKKQTLTKRRDELNEQTRKLGPAVQHAEFFSSKTPQAFAMHDGDQPADMPIYIRGNPYSPGAVVPRGVIQVASWDKLPAIPSGQSGRLQLADWLADKRNPLTPRVTVNRIWQKLFGEGLVRSVDYFGTRGELPSHPELLDHLATRFMQHGWSQKRLIRSIVLSRTYRMSSTNDAAAMKVDPDNRLLWRMNRQRLDAEALRDQLLAVSGELKPSAGGPALVLEEPENCGELRKSGVNPPNYSHRKPRAGEEYIRTIYLPVMRTNTATHDRLRSFFDFVNPAQIAGQRSQTVVPTQSLFLLNNDLFRKRAKSLADQLIAELPQPEMRLNQLWLRVFNRPITSAERDDALAFLTQLETTLETKDAAARESLRWQELCHTLLASNEFLFRI</sequence>
<dbReference type="InterPro" id="IPR022655">
    <property type="entry name" value="DUF1553"/>
</dbReference>
<reference evidence="6 7" key="1">
    <citation type="submission" date="2019-02" db="EMBL/GenBank/DDBJ databases">
        <title>Deep-cultivation of Planctomycetes and their phenomic and genomic characterization uncovers novel biology.</title>
        <authorList>
            <person name="Wiegand S."/>
            <person name="Jogler M."/>
            <person name="Boedeker C."/>
            <person name="Pinto D."/>
            <person name="Vollmers J."/>
            <person name="Rivas-Marin E."/>
            <person name="Kohn T."/>
            <person name="Peeters S.H."/>
            <person name="Heuer A."/>
            <person name="Rast P."/>
            <person name="Oberbeckmann S."/>
            <person name="Bunk B."/>
            <person name="Jeske O."/>
            <person name="Meyerdierks A."/>
            <person name="Storesund J.E."/>
            <person name="Kallscheuer N."/>
            <person name="Luecker S."/>
            <person name="Lage O.M."/>
            <person name="Pohl T."/>
            <person name="Merkel B.J."/>
            <person name="Hornburger P."/>
            <person name="Mueller R.-W."/>
            <person name="Bruemmer F."/>
            <person name="Labrenz M."/>
            <person name="Spormann A.M."/>
            <person name="Op den Camp H."/>
            <person name="Overmann J."/>
            <person name="Amann R."/>
            <person name="Jetten M.S.M."/>
            <person name="Mascher T."/>
            <person name="Medema M.H."/>
            <person name="Devos D.P."/>
            <person name="Kaster A.-K."/>
            <person name="Ovreas L."/>
            <person name="Rohde M."/>
            <person name="Galperin M.Y."/>
            <person name="Jogler C."/>
        </authorList>
    </citation>
    <scope>NUCLEOTIDE SEQUENCE [LARGE SCALE GENOMIC DNA]</scope>
    <source>
        <strain evidence="6 7">ETA_A8</strain>
    </source>
</reference>
<feature type="domain" description="DUF1549" evidence="3">
    <location>
        <begin position="172"/>
        <end position="380"/>
    </location>
</feature>
<dbReference type="Proteomes" id="UP000315017">
    <property type="component" value="Chromosome"/>
</dbReference>
<dbReference type="EMBL" id="CP036274">
    <property type="protein sequence ID" value="QDU25005.1"/>
    <property type="molecule type" value="Genomic_DNA"/>
</dbReference>
<feature type="signal peptide" evidence="2">
    <location>
        <begin position="1"/>
        <end position="22"/>
    </location>
</feature>
<feature type="chain" id="PRO_5021917846" evidence="2">
    <location>
        <begin position="23"/>
        <end position="855"/>
    </location>
</feature>
<feature type="domain" description="Cytochrome C Planctomycete-type" evidence="5">
    <location>
        <begin position="48"/>
        <end position="105"/>
    </location>
</feature>
<feature type="region of interest" description="Disordered" evidence="1">
    <location>
        <begin position="451"/>
        <end position="474"/>
    </location>
</feature>
<dbReference type="InterPro" id="IPR011429">
    <property type="entry name" value="Cyt_c_Planctomycete-type"/>
</dbReference>
<dbReference type="RefSeq" id="WP_145083190.1">
    <property type="nucleotide sequence ID" value="NZ_CP036274.1"/>
</dbReference>
<keyword evidence="7" id="KW-1185">Reference proteome</keyword>
<dbReference type="Pfam" id="PF07583">
    <property type="entry name" value="PSCyt2"/>
    <property type="match status" value="1"/>
</dbReference>
<evidence type="ECO:0000259" key="5">
    <source>
        <dbReference type="Pfam" id="PF07635"/>
    </source>
</evidence>
<evidence type="ECO:0000313" key="6">
    <source>
        <dbReference type="EMBL" id="QDU25005.1"/>
    </source>
</evidence>
<dbReference type="AlphaFoldDB" id="A0A517Y460"/>
<dbReference type="InterPro" id="IPR011444">
    <property type="entry name" value="DUF1549"/>
</dbReference>
<evidence type="ECO:0000256" key="2">
    <source>
        <dbReference type="SAM" id="SignalP"/>
    </source>
</evidence>
<protein>
    <submittedName>
        <fullName evidence="6">Planctomycete cytochrome C</fullName>
    </submittedName>
</protein>
<feature type="compositionally biased region" description="Basic and acidic residues" evidence="1">
    <location>
        <begin position="465"/>
        <end position="474"/>
    </location>
</feature>
<dbReference type="Pfam" id="PF07635">
    <property type="entry name" value="PSCyt1"/>
    <property type="match status" value="1"/>
</dbReference>
<dbReference type="KEGG" id="aagg:ETAA8_00660"/>
<dbReference type="PANTHER" id="PTHR35889:SF3">
    <property type="entry name" value="F-BOX DOMAIN-CONTAINING PROTEIN"/>
    <property type="match status" value="1"/>
</dbReference>
<dbReference type="Pfam" id="PF07587">
    <property type="entry name" value="PSD1"/>
    <property type="match status" value="1"/>
</dbReference>
<name>A0A517Y460_9BACT</name>
<keyword evidence="2" id="KW-0732">Signal</keyword>
<feature type="domain" description="DUF1553" evidence="4">
    <location>
        <begin position="554"/>
        <end position="818"/>
    </location>
</feature>
<dbReference type="PANTHER" id="PTHR35889">
    <property type="entry name" value="CYCLOINULO-OLIGOSACCHARIDE FRUCTANOTRANSFERASE-RELATED"/>
    <property type="match status" value="1"/>
</dbReference>